<dbReference type="AlphaFoldDB" id="A0AAD3SEV5"/>
<dbReference type="InterPro" id="IPR002528">
    <property type="entry name" value="MATE_fam"/>
</dbReference>
<keyword evidence="2" id="KW-0812">Transmembrane</keyword>
<reference evidence="4" key="1">
    <citation type="submission" date="2023-05" db="EMBL/GenBank/DDBJ databases">
        <title>Nepenthes gracilis genome sequencing.</title>
        <authorList>
            <person name="Fukushima K."/>
        </authorList>
    </citation>
    <scope>NUCLEOTIDE SEQUENCE</scope>
    <source>
        <strain evidence="4">SING2019-196</strain>
    </source>
</reference>
<comment type="caution">
    <text evidence="4">The sequence shown here is derived from an EMBL/GenBank/DDBJ whole genome shotgun (WGS) entry which is preliminary data.</text>
</comment>
<dbReference type="PANTHER" id="PTHR11206">
    <property type="entry name" value="MULTIDRUG RESISTANCE PROTEIN"/>
    <property type="match status" value="1"/>
</dbReference>
<feature type="transmembrane region" description="Helical" evidence="2">
    <location>
        <begin position="57"/>
        <end position="80"/>
    </location>
</feature>
<keyword evidence="2" id="KW-0472">Membrane</keyword>
<name>A0AAD3SEV5_NEPGR</name>
<dbReference type="GO" id="GO:0015297">
    <property type="term" value="F:antiporter activity"/>
    <property type="evidence" value="ECO:0007669"/>
    <property type="project" value="InterPro"/>
</dbReference>
<dbReference type="Proteomes" id="UP001279734">
    <property type="component" value="Unassembled WGS sequence"/>
</dbReference>
<dbReference type="GO" id="GO:0042910">
    <property type="term" value="F:xenobiotic transmembrane transporter activity"/>
    <property type="evidence" value="ECO:0007669"/>
    <property type="project" value="InterPro"/>
</dbReference>
<evidence type="ECO:0000256" key="2">
    <source>
        <dbReference type="SAM" id="Phobius"/>
    </source>
</evidence>
<gene>
    <name evidence="4" type="ORF">Nepgr_011267</name>
</gene>
<keyword evidence="3" id="KW-0732">Signal</keyword>
<comment type="similarity">
    <text evidence="1">Belongs to the multi antimicrobial extrusion (MATE) (TC 2.A.66.1) family.</text>
</comment>
<dbReference type="EMBL" id="BSYO01000009">
    <property type="protein sequence ID" value="GMH09426.1"/>
    <property type="molecule type" value="Genomic_DNA"/>
</dbReference>
<keyword evidence="2" id="KW-1133">Transmembrane helix</keyword>
<organism evidence="4 5">
    <name type="scientific">Nepenthes gracilis</name>
    <name type="common">Slender pitcher plant</name>
    <dbReference type="NCBI Taxonomy" id="150966"/>
    <lineage>
        <taxon>Eukaryota</taxon>
        <taxon>Viridiplantae</taxon>
        <taxon>Streptophyta</taxon>
        <taxon>Embryophyta</taxon>
        <taxon>Tracheophyta</taxon>
        <taxon>Spermatophyta</taxon>
        <taxon>Magnoliopsida</taxon>
        <taxon>eudicotyledons</taxon>
        <taxon>Gunneridae</taxon>
        <taxon>Pentapetalae</taxon>
        <taxon>Caryophyllales</taxon>
        <taxon>Nepenthaceae</taxon>
        <taxon>Nepenthes</taxon>
    </lineage>
</organism>
<evidence type="ECO:0000256" key="1">
    <source>
        <dbReference type="ARBA" id="ARBA00010199"/>
    </source>
</evidence>
<evidence type="ECO:0000313" key="5">
    <source>
        <dbReference type="Proteomes" id="UP001279734"/>
    </source>
</evidence>
<feature type="transmembrane region" description="Helical" evidence="2">
    <location>
        <begin position="160"/>
        <end position="181"/>
    </location>
</feature>
<dbReference type="GO" id="GO:0016020">
    <property type="term" value="C:membrane"/>
    <property type="evidence" value="ECO:0007669"/>
    <property type="project" value="InterPro"/>
</dbReference>
<feature type="transmembrane region" description="Helical" evidence="2">
    <location>
        <begin position="92"/>
        <end position="111"/>
    </location>
</feature>
<feature type="transmembrane region" description="Helical" evidence="2">
    <location>
        <begin position="26"/>
        <end position="45"/>
    </location>
</feature>
<feature type="chain" id="PRO_5042163616" evidence="3">
    <location>
        <begin position="17"/>
        <end position="234"/>
    </location>
</feature>
<accession>A0AAD3SEV5</accession>
<keyword evidence="5" id="KW-1185">Reference proteome</keyword>
<feature type="signal peptide" evidence="3">
    <location>
        <begin position="1"/>
        <end position="16"/>
    </location>
</feature>
<dbReference type="Pfam" id="PF01554">
    <property type="entry name" value="MatE"/>
    <property type="match status" value="1"/>
</dbReference>
<feature type="transmembrane region" description="Helical" evidence="2">
    <location>
        <begin position="132"/>
        <end position="154"/>
    </location>
</feature>
<evidence type="ECO:0000256" key="3">
    <source>
        <dbReference type="SAM" id="SignalP"/>
    </source>
</evidence>
<proteinExistence type="inferred from homology"/>
<sequence length="234" mass="25177">MILLCGLLLNPQAAIASMGILIQTTSLIYIFPSSLSFSVSTRVGNELGANRPEKARLAAVVGLSFSFLLGFLALIFTITVRHRWATLFTQDFEIIALTSTVLPIIGLCELGNCPQTTLCGVVRGTARPKLGANVNLGCFYFVGMPAALWLGFFAGFEFKGLWLGLLAAQGSCVVSMLLVLAQTEWHCEAQRAQALTAAFNVDDDHAPKLKDDDGAPQRLNLLGDCPIRTNDLSV</sequence>
<protein>
    <submittedName>
        <fullName evidence="4">Uncharacterized protein</fullName>
    </submittedName>
</protein>
<evidence type="ECO:0000313" key="4">
    <source>
        <dbReference type="EMBL" id="GMH09426.1"/>
    </source>
</evidence>